<name>A0A1V3BW79_9ACTN</name>
<comment type="caution">
    <text evidence="1">The sequence shown here is derived from an EMBL/GenBank/DDBJ whole genome shotgun (WGS) entry which is preliminary data.</text>
</comment>
<dbReference type="Proteomes" id="UP000189004">
    <property type="component" value="Unassembled WGS sequence"/>
</dbReference>
<protein>
    <submittedName>
        <fullName evidence="1">Uncharacterized protein</fullName>
    </submittedName>
</protein>
<dbReference type="RefSeq" id="WP_143832811.1">
    <property type="nucleotide sequence ID" value="NZ_MCOK01000001.1"/>
</dbReference>
<sequence>MTVRRLDEGIDEEAAHILGQGPVHPRLRDSVLCFTAELAQQRLLTAYTALLGRANQGGASAAACGRLADGIVRRISRFADSATTRRDCLTWLISAPQDQLRRAEQEVALLARALRNIVQDQAKTA</sequence>
<dbReference type="EMBL" id="MCOK01000001">
    <property type="protein sequence ID" value="OOC52426.1"/>
    <property type="molecule type" value="Genomic_DNA"/>
</dbReference>
<evidence type="ECO:0000313" key="2">
    <source>
        <dbReference type="Proteomes" id="UP000189004"/>
    </source>
</evidence>
<organism evidence="1 2">
    <name type="scientific">Nocardiopsis sinuspersici</name>
    <dbReference type="NCBI Taxonomy" id="501010"/>
    <lineage>
        <taxon>Bacteria</taxon>
        <taxon>Bacillati</taxon>
        <taxon>Actinomycetota</taxon>
        <taxon>Actinomycetes</taxon>
        <taxon>Streptosporangiales</taxon>
        <taxon>Nocardiopsidaceae</taxon>
        <taxon>Nocardiopsis</taxon>
    </lineage>
</organism>
<gene>
    <name evidence="1" type="ORF">NOSIN_00075</name>
</gene>
<reference evidence="2" key="1">
    <citation type="submission" date="2016-08" db="EMBL/GenBank/DDBJ databases">
        <authorList>
            <person name="Tokovenko B."/>
            <person name="Kalinowski J."/>
        </authorList>
    </citation>
    <scope>NUCLEOTIDE SEQUENCE [LARGE SCALE GENOMIC DNA]</scope>
    <source>
        <strain evidence="2">UTMC102</strain>
    </source>
</reference>
<dbReference type="AlphaFoldDB" id="A0A1V3BW79"/>
<proteinExistence type="predicted"/>
<keyword evidence="2" id="KW-1185">Reference proteome</keyword>
<evidence type="ECO:0000313" key="1">
    <source>
        <dbReference type="EMBL" id="OOC52426.1"/>
    </source>
</evidence>
<accession>A0A1V3BW79</accession>
<dbReference type="STRING" id="501010.NOSIN_00075"/>